<dbReference type="EMBL" id="BART01023495">
    <property type="protein sequence ID" value="GAG93185.1"/>
    <property type="molecule type" value="Genomic_DNA"/>
</dbReference>
<accession>X1BDU2</accession>
<dbReference type="AlphaFoldDB" id="X1BDU2"/>
<gene>
    <name evidence="1" type="ORF">S01H4_42726</name>
</gene>
<reference evidence="1" key="1">
    <citation type="journal article" date="2014" name="Front. Microbiol.">
        <title>High frequency of phylogenetically diverse reductive dehalogenase-homologous genes in deep subseafloor sedimentary metagenomes.</title>
        <authorList>
            <person name="Kawai M."/>
            <person name="Futagami T."/>
            <person name="Toyoda A."/>
            <person name="Takaki Y."/>
            <person name="Nishi S."/>
            <person name="Hori S."/>
            <person name="Arai W."/>
            <person name="Tsubouchi T."/>
            <person name="Morono Y."/>
            <person name="Uchiyama I."/>
            <person name="Ito T."/>
            <person name="Fujiyama A."/>
            <person name="Inagaki F."/>
            <person name="Takami H."/>
        </authorList>
    </citation>
    <scope>NUCLEOTIDE SEQUENCE</scope>
    <source>
        <strain evidence="1">Expedition CK06-06</strain>
    </source>
</reference>
<feature type="non-terminal residue" evidence="1">
    <location>
        <position position="1"/>
    </location>
</feature>
<organism evidence="1">
    <name type="scientific">marine sediment metagenome</name>
    <dbReference type="NCBI Taxonomy" id="412755"/>
    <lineage>
        <taxon>unclassified sequences</taxon>
        <taxon>metagenomes</taxon>
        <taxon>ecological metagenomes</taxon>
    </lineage>
</organism>
<protein>
    <submittedName>
        <fullName evidence="1">Uncharacterized protein</fullName>
    </submittedName>
</protein>
<comment type="caution">
    <text evidence="1">The sequence shown here is derived from an EMBL/GenBank/DDBJ whole genome shotgun (WGS) entry which is preliminary data.</text>
</comment>
<name>X1BDU2_9ZZZZ</name>
<sequence>RLLFSLIKKRITKNNCTVILEFLNIELLKSVTKTIDGENNPMLRELGIRDGIANKYVQEINKYINSPSYTSSITLYKNLGLSGSLRLEKYQTAVQLWQNIWFLKNPILFGLQIRRINKEIAALVKFQITELLEENLYPAKK</sequence>
<evidence type="ECO:0000313" key="1">
    <source>
        <dbReference type="EMBL" id="GAG93185.1"/>
    </source>
</evidence>
<proteinExistence type="predicted"/>